<evidence type="ECO:0000313" key="2">
    <source>
        <dbReference type="Proteomes" id="UP000262072"/>
    </source>
</evidence>
<dbReference type="RefSeq" id="WP_086629129.1">
    <property type="nucleotide sequence ID" value="NZ_OY761017.1"/>
</dbReference>
<dbReference type="Gene3D" id="3.30.160.250">
    <property type="match status" value="1"/>
</dbReference>
<dbReference type="OrthoDB" id="5419659at2"/>
<accession>A0A383TDW8</accession>
<proteinExistence type="predicted"/>
<sequence>MKILYPATFEKDGGYILVQFPDIPEAMTQGATAQEAHAKAKEVLGLALDGKQDFPEATAVDVLERKYPDKTVTLIEIDF</sequence>
<name>A0A383TDW8_9LACT</name>
<dbReference type="InterPro" id="IPR035069">
    <property type="entry name" value="TTHA1013/TTHA0281-like"/>
</dbReference>
<dbReference type="SUPFAM" id="SSF143100">
    <property type="entry name" value="TTHA1013/TTHA0281-like"/>
    <property type="match status" value="1"/>
</dbReference>
<organism evidence="1 2">
    <name type="scientific">Trichococcus shcherbakoviae</name>
    <dbReference type="NCBI Taxonomy" id="2094020"/>
    <lineage>
        <taxon>Bacteria</taxon>
        <taxon>Bacillati</taxon>
        <taxon>Bacillota</taxon>
        <taxon>Bacilli</taxon>
        <taxon>Lactobacillales</taxon>
        <taxon>Carnobacteriaceae</taxon>
        <taxon>Trichococcus</taxon>
    </lineage>
</organism>
<dbReference type="EMBL" id="UNRR01000008">
    <property type="protein sequence ID" value="SYZ77854.1"/>
    <property type="molecule type" value="Genomic_DNA"/>
</dbReference>
<evidence type="ECO:0000313" key="1">
    <source>
        <dbReference type="EMBL" id="SYZ77854.1"/>
    </source>
</evidence>
<gene>
    <name evidence="1" type="ORF">TART1_0624</name>
</gene>
<dbReference type="Proteomes" id="UP000262072">
    <property type="component" value="Unassembled WGS sequence"/>
</dbReference>
<dbReference type="AlphaFoldDB" id="A0A383TDW8"/>
<protein>
    <submittedName>
        <fullName evidence="1">Uncharacterized protein</fullName>
    </submittedName>
</protein>
<reference evidence="2" key="1">
    <citation type="submission" date="2018-05" db="EMBL/GenBank/DDBJ databases">
        <authorList>
            <person name="Strepis N."/>
        </authorList>
    </citation>
    <scope>NUCLEOTIDE SEQUENCE [LARGE SCALE GENOMIC DNA]</scope>
</reference>